<dbReference type="EMBL" id="CP033896">
    <property type="protein sequence ID" value="AZA12903.1"/>
    <property type="molecule type" value="Genomic_DNA"/>
</dbReference>
<name>A0A3G6J574_9CORY</name>
<sequence>MAVYGAALCNNRANIPRHDDADTQAERGNTLSFLQLGERRRAGFRRQLFIRVVLPAVRAGTGCWRCRRQDSARKHIDVCDGFGGFRSLWKSESL</sequence>
<proteinExistence type="predicted"/>
<dbReference type="KEGG" id="ccho:CCHOA_02430"/>
<evidence type="ECO:0000313" key="1">
    <source>
        <dbReference type="EMBL" id="AZA12903.1"/>
    </source>
</evidence>
<organism evidence="1 2">
    <name type="scientific">Corynebacterium choanae</name>
    <dbReference type="NCBI Taxonomy" id="1862358"/>
    <lineage>
        <taxon>Bacteria</taxon>
        <taxon>Bacillati</taxon>
        <taxon>Actinomycetota</taxon>
        <taxon>Actinomycetes</taxon>
        <taxon>Mycobacteriales</taxon>
        <taxon>Corynebacteriaceae</taxon>
        <taxon>Corynebacterium</taxon>
    </lineage>
</organism>
<protein>
    <submittedName>
        <fullName evidence="1">Uncharacterized protein</fullName>
    </submittedName>
</protein>
<reference evidence="1 2" key="1">
    <citation type="submission" date="2018-11" db="EMBL/GenBank/DDBJ databases">
        <authorList>
            <person name="Kleinhagauer T."/>
            <person name="Glaeser S.P."/>
            <person name="Spergser J."/>
            <person name="Ruckert C."/>
            <person name="Kaempfer P."/>
            <person name="Busse H.-J."/>
        </authorList>
    </citation>
    <scope>NUCLEOTIDE SEQUENCE [LARGE SCALE GENOMIC DNA]</scope>
    <source>
        <strain evidence="1 2">200CH</strain>
    </source>
</reference>
<gene>
    <name evidence="1" type="ORF">CCHOA_02430</name>
</gene>
<keyword evidence="2" id="KW-1185">Reference proteome</keyword>
<dbReference type="AlphaFoldDB" id="A0A3G6J574"/>
<dbReference type="Proteomes" id="UP000269019">
    <property type="component" value="Chromosome"/>
</dbReference>
<evidence type="ECO:0000313" key="2">
    <source>
        <dbReference type="Proteomes" id="UP000269019"/>
    </source>
</evidence>
<accession>A0A3G6J574</accession>